<dbReference type="GeneID" id="83206947"/>
<keyword evidence="4" id="KW-1185">Reference proteome</keyword>
<proteinExistence type="predicted"/>
<dbReference type="EMBL" id="JAPQKS010000008">
    <property type="protein sequence ID" value="KAJ5217340.1"/>
    <property type="molecule type" value="Genomic_DNA"/>
</dbReference>
<evidence type="ECO:0000256" key="1">
    <source>
        <dbReference type="SAM" id="MobiDB-lite"/>
    </source>
</evidence>
<name>A0A9W9TD95_9EURO</name>
<dbReference type="Proteomes" id="UP001150941">
    <property type="component" value="Unassembled WGS sequence"/>
</dbReference>
<dbReference type="Gene3D" id="3.40.50.1820">
    <property type="entry name" value="alpha/beta hydrolase"/>
    <property type="match status" value="1"/>
</dbReference>
<reference evidence="3" key="1">
    <citation type="submission" date="2022-11" db="EMBL/GenBank/DDBJ databases">
        <authorList>
            <person name="Petersen C."/>
        </authorList>
    </citation>
    <scope>NUCLEOTIDE SEQUENCE</scope>
    <source>
        <strain evidence="3">IBT 19713</strain>
    </source>
</reference>
<dbReference type="InterPro" id="IPR000073">
    <property type="entry name" value="AB_hydrolase_1"/>
</dbReference>
<organism evidence="3 4">
    <name type="scientific">Penicillium chermesinum</name>
    <dbReference type="NCBI Taxonomy" id="63820"/>
    <lineage>
        <taxon>Eukaryota</taxon>
        <taxon>Fungi</taxon>
        <taxon>Dikarya</taxon>
        <taxon>Ascomycota</taxon>
        <taxon>Pezizomycotina</taxon>
        <taxon>Eurotiomycetes</taxon>
        <taxon>Eurotiomycetidae</taxon>
        <taxon>Eurotiales</taxon>
        <taxon>Aspergillaceae</taxon>
        <taxon>Penicillium</taxon>
    </lineage>
</organism>
<feature type="domain" description="AB hydrolase-1" evidence="2">
    <location>
        <begin position="57"/>
        <end position="212"/>
    </location>
</feature>
<dbReference type="SUPFAM" id="SSF53474">
    <property type="entry name" value="alpha/beta-Hydrolases"/>
    <property type="match status" value="1"/>
</dbReference>
<evidence type="ECO:0000313" key="3">
    <source>
        <dbReference type="EMBL" id="KAJ5217340.1"/>
    </source>
</evidence>
<evidence type="ECO:0000313" key="4">
    <source>
        <dbReference type="Proteomes" id="UP001150941"/>
    </source>
</evidence>
<protein>
    <recommendedName>
        <fullName evidence="2">AB hydrolase-1 domain-containing protein</fullName>
    </recommendedName>
</protein>
<feature type="compositionally biased region" description="Polar residues" evidence="1">
    <location>
        <begin position="390"/>
        <end position="399"/>
    </location>
</feature>
<dbReference type="AlphaFoldDB" id="A0A9W9TD95"/>
<evidence type="ECO:0000259" key="2">
    <source>
        <dbReference type="Pfam" id="PF12697"/>
    </source>
</evidence>
<comment type="caution">
    <text evidence="3">The sequence shown here is derived from an EMBL/GenBank/DDBJ whole genome shotgun (WGS) entry which is preliminary data.</text>
</comment>
<sequence length="399" mass="44772">MAFPFRVVEHVVPCQHIREYPGATADSQEDVLQLAVKQYIPLDNENPQPGDVTILAAHANGFPKELYEPLWEEIHARSKDSGFRIRSIWMADVAHQGESSVLNEHALGNDPSWFDHPRDLLHLVNVKRAEMPRPIVGLGHSFGGAQLTQLSLMHPRLLHTLVLLDPVIQPQPTTLDDAWDPRVLKQWVKYGLRDLPTALHPLDDKTKIDPANPPVTLRTPLHQEVFTFSRPNYTNIPGNGKPVNRVTHPDLELTSFSYPFYRPEPTRIFHQLPFVRPSVLYIFGGKSDLSLPQKRADKLANTGTGVGGSGGVAAGRVREVLLQDFGHLLAQEAVTECADAAASWIGPELRRWKDENESFRAEWDKKTKREKMAIDADWLKHVPAPARRPQNGNGSPSKL</sequence>
<dbReference type="Pfam" id="PF12697">
    <property type="entry name" value="Abhydrolase_6"/>
    <property type="match status" value="1"/>
</dbReference>
<dbReference type="OrthoDB" id="94039at2759"/>
<feature type="region of interest" description="Disordered" evidence="1">
    <location>
        <begin position="376"/>
        <end position="399"/>
    </location>
</feature>
<gene>
    <name evidence="3" type="ORF">N7468_010348</name>
</gene>
<dbReference type="InterPro" id="IPR029058">
    <property type="entry name" value="AB_hydrolase_fold"/>
</dbReference>
<reference evidence="3" key="2">
    <citation type="journal article" date="2023" name="IMA Fungus">
        <title>Comparative genomic study of the Penicillium genus elucidates a diverse pangenome and 15 lateral gene transfer events.</title>
        <authorList>
            <person name="Petersen C."/>
            <person name="Sorensen T."/>
            <person name="Nielsen M.R."/>
            <person name="Sondergaard T.E."/>
            <person name="Sorensen J.L."/>
            <person name="Fitzpatrick D.A."/>
            <person name="Frisvad J.C."/>
            <person name="Nielsen K.L."/>
        </authorList>
    </citation>
    <scope>NUCLEOTIDE SEQUENCE</scope>
    <source>
        <strain evidence="3">IBT 19713</strain>
    </source>
</reference>
<dbReference type="RefSeq" id="XP_058326211.1">
    <property type="nucleotide sequence ID" value="XM_058479643.1"/>
</dbReference>
<accession>A0A9W9TD95</accession>
<dbReference type="GO" id="GO:0072330">
    <property type="term" value="P:monocarboxylic acid biosynthetic process"/>
    <property type="evidence" value="ECO:0007669"/>
    <property type="project" value="UniProtKB-ARBA"/>
</dbReference>
<dbReference type="GO" id="GO:0017000">
    <property type="term" value="P:antibiotic biosynthetic process"/>
    <property type="evidence" value="ECO:0007669"/>
    <property type="project" value="UniProtKB-ARBA"/>
</dbReference>